<evidence type="ECO:0008006" key="3">
    <source>
        <dbReference type="Google" id="ProtNLM"/>
    </source>
</evidence>
<evidence type="ECO:0000313" key="2">
    <source>
        <dbReference type="Proteomes" id="UP000319525"/>
    </source>
</evidence>
<reference evidence="1 2" key="1">
    <citation type="submission" date="2019-06" db="EMBL/GenBank/DDBJ databases">
        <title>Whole genome shotgun sequence of Microbacterium testaceum NBRC 12675.</title>
        <authorList>
            <person name="Hosoyama A."/>
            <person name="Uohara A."/>
            <person name="Ohji S."/>
            <person name="Ichikawa N."/>
        </authorList>
    </citation>
    <scope>NUCLEOTIDE SEQUENCE [LARGE SCALE GENOMIC DNA]</scope>
    <source>
        <strain evidence="1 2">NBRC 12675</strain>
    </source>
</reference>
<gene>
    <name evidence="1" type="ORF">MTE01_07000</name>
</gene>
<accession>A0A4Y3QHW9</accession>
<dbReference type="OrthoDB" id="4980202at2"/>
<dbReference type="RefSeq" id="WP_141375689.1">
    <property type="nucleotide sequence ID" value="NZ_BJML01000001.1"/>
</dbReference>
<comment type="caution">
    <text evidence="1">The sequence shown here is derived from an EMBL/GenBank/DDBJ whole genome shotgun (WGS) entry which is preliminary data.</text>
</comment>
<name>A0A4Y3QHW9_MICTE</name>
<evidence type="ECO:0000313" key="1">
    <source>
        <dbReference type="EMBL" id="GEB44755.1"/>
    </source>
</evidence>
<dbReference type="AlphaFoldDB" id="A0A4Y3QHW9"/>
<dbReference type="Proteomes" id="UP000319525">
    <property type="component" value="Unassembled WGS sequence"/>
</dbReference>
<sequence>MSQQIRMDSDILLQHASRVQQLASDAAEAASAIQSVNLGGGAFGVLCAWIVPPVGMVSGAVSQHISGAEGVLERTGQELRGVVADFDTFEETVIQVTKHLEGGLG</sequence>
<proteinExistence type="predicted"/>
<protein>
    <recommendedName>
        <fullName evidence="3">Excreted virulence factor EspC, type VII ESX diderm</fullName>
    </recommendedName>
</protein>
<dbReference type="EMBL" id="BJML01000001">
    <property type="protein sequence ID" value="GEB44755.1"/>
    <property type="molecule type" value="Genomic_DNA"/>
</dbReference>
<dbReference type="GeneID" id="57143401"/>
<organism evidence="1 2">
    <name type="scientific">Microbacterium testaceum</name>
    <name type="common">Aureobacterium testaceum</name>
    <name type="synonym">Brevibacterium testaceum</name>
    <dbReference type="NCBI Taxonomy" id="2033"/>
    <lineage>
        <taxon>Bacteria</taxon>
        <taxon>Bacillati</taxon>
        <taxon>Actinomycetota</taxon>
        <taxon>Actinomycetes</taxon>
        <taxon>Micrococcales</taxon>
        <taxon>Microbacteriaceae</taxon>
        <taxon>Microbacterium</taxon>
    </lineage>
</organism>